<feature type="region of interest" description="Disordered" evidence="5">
    <location>
        <begin position="478"/>
        <end position="508"/>
    </location>
</feature>
<keyword evidence="9" id="KW-1185">Reference proteome</keyword>
<evidence type="ECO:0000259" key="7">
    <source>
        <dbReference type="PROSITE" id="PS51778"/>
    </source>
</evidence>
<dbReference type="InterPro" id="IPR001849">
    <property type="entry name" value="PH_domain"/>
</dbReference>
<feature type="compositionally biased region" description="Basic and acidic residues" evidence="5">
    <location>
        <begin position="818"/>
        <end position="828"/>
    </location>
</feature>
<evidence type="ECO:0000256" key="1">
    <source>
        <dbReference type="ARBA" id="ARBA00004370"/>
    </source>
</evidence>
<evidence type="ECO:0000313" key="8">
    <source>
        <dbReference type="EMBL" id="KAH0558536.1"/>
    </source>
</evidence>
<accession>A0A9P8LAH1</accession>
<dbReference type="Pfam" id="PF16016">
    <property type="entry name" value="VASt"/>
    <property type="match status" value="1"/>
</dbReference>
<feature type="compositionally biased region" description="Basic and acidic residues" evidence="5">
    <location>
        <begin position="838"/>
        <end position="850"/>
    </location>
</feature>
<dbReference type="PANTHER" id="PTHR14248">
    <property type="entry name" value="CYCLIN Y, ISOFORM A"/>
    <property type="match status" value="1"/>
</dbReference>
<name>A0A9P8LAH1_9PEZI</name>
<feature type="region of interest" description="Disordered" evidence="5">
    <location>
        <begin position="564"/>
        <end position="651"/>
    </location>
</feature>
<comment type="subcellular location">
    <subcellularLocation>
        <location evidence="1">Membrane</location>
    </subcellularLocation>
</comment>
<dbReference type="InterPro" id="IPR042067">
    <property type="entry name" value="Sip3_PH"/>
</dbReference>
<dbReference type="InterPro" id="IPR011993">
    <property type="entry name" value="PH-like_dom_sf"/>
</dbReference>
<dbReference type="InterPro" id="IPR027267">
    <property type="entry name" value="AH/BAR_dom_sf"/>
</dbReference>
<evidence type="ECO:0000256" key="5">
    <source>
        <dbReference type="SAM" id="MobiDB-lite"/>
    </source>
</evidence>
<dbReference type="SUPFAM" id="SSF103657">
    <property type="entry name" value="BAR/IMD domain-like"/>
    <property type="match status" value="1"/>
</dbReference>
<dbReference type="InterPro" id="IPR031968">
    <property type="entry name" value="VASt"/>
</dbReference>
<dbReference type="FunFam" id="2.30.29.30:FF:000349">
    <property type="entry name" value="Transcription factor SipA3"/>
    <property type="match status" value="1"/>
</dbReference>
<proteinExistence type="predicted"/>
<dbReference type="Gene3D" id="2.30.29.30">
    <property type="entry name" value="Pleckstrin-homology domain (PH domain)/Phosphotyrosine-binding domain (PTB)"/>
    <property type="match status" value="2"/>
</dbReference>
<feature type="compositionally biased region" description="Low complexity" evidence="5">
    <location>
        <begin position="604"/>
        <end position="621"/>
    </location>
</feature>
<dbReference type="PROSITE" id="PS50003">
    <property type="entry name" value="PH_DOMAIN"/>
    <property type="match status" value="1"/>
</dbReference>
<dbReference type="Proteomes" id="UP000750711">
    <property type="component" value="Unassembled WGS sequence"/>
</dbReference>
<feature type="compositionally biased region" description="Basic and acidic residues" evidence="5">
    <location>
        <begin position="590"/>
        <end position="603"/>
    </location>
</feature>
<dbReference type="SUPFAM" id="SSF50729">
    <property type="entry name" value="PH domain-like"/>
    <property type="match status" value="1"/>
</dbReference>
<dbReference type="PROSITE" id="PS51778">
    <property type="entry name" value="VAST"/>
    <property type="match status" value="1"/>
</dbReference>
<feature type="domain" description="VASt" evidence="7">
    <location>
        <begin position="867"/>
        <end position="1038"/>
    </location>
</feature>
<feature type="compositionally biased region" description="Low complexity" evidence="5">
    <location>
        <begin position="494"/>
        <end position="508"/>
    </location>
</feature>
<keyword evidence="3" id="KW-1133">Transmembrane helix</keyword>
<dbReference type="CDD" id="cd13280">
    <property type="entry name" value="PH_SIP3"/>
    <property type="match status" value="1"/>
</dbReference>
<protein>
    <submittedName>
        <fullName evidence="8">Uncharacterized protein</fullName>
    </submittedName>
</protein>
<evidence type="ECO:0000256" key="2">
    <source>
        <dbReference type="ARBA" id="ARBA00022692"/>
    </source>
</evidence>
<feature type="region of interest" description="Disordered" evidence="5">
    <location>
        <begin position="794"/>
        <end position="850"/>
    </location>
</feature>
<evidence type="ECO:0000256" key="4">
    <source>
        <dbReference type="ARBA" id="ARBA00023136"/>
    </source>
</evidence>
<reference evidence="8" key="1">
    <citation type="submission" date="2021-03" db="EMBL/GenBank/DDBJ databases">
        <title>Comparative genomics and phylogenomic investigation of the class Geoglossomycetes provide insights into ecological specialization and systematics.</title>
        <authorList>
            <person name="Melie T."/>
            <person name="Pirro S."/>
            <person name="Miller A.N."/>
            <person name="Quandt A."/>
        </authorList>
    </citation>
    <scope>NUCLEOTIDE SEQUENCE</scope>
    <source>
        <strain evidence="8">CAQ_001_2017</strain>
    </source>
</reference>
<sequence>MKKMEAMVIEPIRGFLSGELRPFKIIIHLQESRRYLEQCQKAYDTVVSRFAAQSKTKEPSSLREDAFQLYESRRAYLKASMEFCVIAPQVRFTLDKLLVRIFSDQWQDLKSSRGSQDATFDKWTCEMERVRSWSREMEAGERSFKRELQIAKKSIEEATETAARPSRELDDYSASTVPYLGSRAPSTVNLHSRANRAGRAEKQGWLFVRTLTGKPTRTLWVRRWFFVNSGIFGWLSQGARSGGVEESERIGVLLCNAKPAVQEERRFCFEVKTKDSTFLLQAETQAELLDWLNSFDLAKRKALEGTGNTTLQSNSGVGGGGDAAFAISPPTAPEFAAKYPDGHGYHGSDELSSSNFDRSLTLPAQDRDIGGNLATRGSFDISIGRRLASGERDIEGGKDHAARLIQKLDLHRKPTAGTQLMSNAPGGLSHAPTAPSGGIASLISASHNVLPVYSAPAPSAMSPGGPSHQVISDLAPLPTGTGSGGFSEQPFKGAPLSSLAPSTLATPPAPTNLSKSAVIVSAERGIDAGRVDKSGGMPSGLMANLWGSSNWGHVQRLERGEVGLPEEAHESSPPSPTANLGDLSAGAAGDESRKQNMPRKESDPVSTGSSASSSGLHSPPGNHRRTASLGGETGQPSPPLLLNEEFPPNYPPVLKTQDAQFRMLFPNIPRQDKLLLVFRATWSPNEQRGFPGRAYVTANDIYFYSNHYGLVFVSSIRLEQITEVTAAPGKDCDFLVLHLNEGSTPSGDYSKFTVKIFLESPRLLQRRLNILVRNTESDLRLSTGALLDALMKAEQDDNEGSPSSESWEDVSLNTPLDDGFHHDHNSSHRREKSLRTSIHADHNRSPDKKFSKFKLPTQPVVYEPKGMDRMAVSKQFDVSPKALFHVMFGDKSAVFQLLYNERSAQNIKQGPWINLDEGHMRRDFDYQIGYQDIFGRSRQANVVDHQVIDVSNDHLSYVITDRKTPWHLPHKRDFMLESKIIITYQSRSKCKLTIYTKVAWSNAPTFSKGIIGRQALDDLELDALDLADVVSDQVRRLGLQSRTKKAVHIFGEIGHHTHTSHFSATDAVLNASRRPPIKQRTLTHMLWETFGSFMESAVSSIMIWSFSFIRKIWEVSSAHGILLSLLGLSVMTNLFYSSRDTSEWWAERNAGKFMARVGVGPNLMMSKAVYLKDVEEMFANQTELVVEPGSKCFSTYKTIASAKDMDAPYRSAGPSFMEASTRATSRRLRRTRQRFGAYRHDLLVAMRVINSVEREILSAEWENWLAAENSRCRQLEDVVRENRTSALKKRLRNAVVVVDGQHEQQATFDATATGKKKGGDDVEEALVRLKEHCQSCRKEHESLVGDRPSWEHGVWIG</sequence>
<dbReference type="GO" id="GO:0016020">
    <property type="term" value="C:membrane"/>
    <property type="evidence" value="ECO:0007669"/>
    <property type="project" value="UniProtKB-SubCell"/>
</dbReference>
<keyword evidence="4" id="KW-0472">Membrane</keyword>
<dbReference type="EMBL" id="JAGHQM010000815">
    <property type="protein sequence ID" value="KAH0558536.1"/>
    <property type="molecule type" value="Genomic_DNA"/>
</dbReference>
<comment type="caution">
    <text evidence="8">The sequence shown here is derived from an EMBL/GenBank/DDBJ whole genome shotgun (WGS) entry which is preliminary data.</text>
</comment>
<dbReference type="SMART" id="SM00233">
    <property type="entry name" value="PH"/>
    <property type="match status" value="1"/>
</dbReference>
<evidence type="ECO:0000313" key="9">
    <source>
        <dbReference type="Proteomes" id="UP000750711"/>
    </source>
</evidence>
<organism evidence="8 9">
    <name type="scientific">Trichoglossum hirsutum</name>
    <dbReference type="NCBI Taxonomy" id="265104"/>
    <lineage>
        <taxon>Eukaryota</taxon>
        <taxon>Fungi</taxon>
        <taxon>Dikarya</taxon>
        <taxon>Ascomycota</taxon>
        <taxon>Pezizomycotina</taxon>
        <taxon>Geoglossomycetes</taxon>
        <taxon>Geoglossales</taxon>
        <taxon>Geoglossaceae</taxon>
        <taxon>Trichoglossum</taxon>
    </lineage>
</organism>
<dbReference type="Gene3D" id="1.20.1270.60">
    <property type="entry name" value="Arfaptin homology (AH) domain/BAR domain"/>
    <property type="match status" value="1"/>
</dbReference>
<gene>
    <name evidence="8" type="ORF">GP486_004805</name>
</gene>
<keyword evidence="2" id="KW-0812">Transmembrane</keyword>
<dbReference type="Pfam" id="PF00169">
    <property type="entry name" value="PH"/>
    <property type="match status" value="1"/>
</dbReference>
<evidence type="ECO:0000256" key="3">
    <source>
        <dbReference type="ARBA" id="ARBA00022989"/>
    </source>
</evidence>
<evidence type="ECO:0000259" key="6">
    <source>
        <dbReference type="PROSITE" id="PS50003"/>
    </source>
</evidence>
<feature type="domain" description="PH" evidence="6">
    <location>
        <begin position="199"/>
        <end position="300"/>
    </location>
</feature>